<dbReference type="NCBIfam" id="TIGR04183">
    <property type="entry name" value="Por_Secre_tail"/>
    <property type="match status" value="1"/>
</dbReference>
<reference evidence="3 4" key="1">
    <citation type="submission" date="2016-03" db="EMBL/GenBank/DDBJ databases">
        <title>Niastella vici sp. nov., isolated from farmland soil.</title>
        <authorList>
            <person name="Chen L."/>
            <person name="Wang D."/>
            <person name="Yang S."/>
            <person name="Wang G."/>
        </authorList>
    </citation>
    <scope>NUCLEOTIDE SEQUENCE [LARGE SCALE GENOMIC DNA]</scope>
    <source>
        <strain evidence="3 4">DJ57</strain>
    </source>
</reference>
<evidence type="ECO:0000256" key="1">
    <source>
        <dbReference type="SAM" id="SignalP"/>
    </source>
</evidence>
<keyword evidence="1" id="KW-0732">Signal</keyword>
<accession>A0A1V9FEY7</accession>
<dbReference type="STRING" id="1703345.A3860_10125"/>
<sequence>MRNLYFLTICLLPAGVLAQNALYLSPGASLYINSGTPVAIDSLVLTPSTDYTITGSNSMQRAATALHSGSNPYIRRVYQWANTLPPFTGNVSLYYQDGELNGLNETQLSLQVHNGSGWNTCINNIVRNSTDNLITTTISGIALNELTLVNAAQGPLPLVWLEITAQRRNNAVQISWQTADETNCAGYQVEKSSNGINWNNLGAALNAHNTTGPNNYNQVDATLPTAISFYRVRQLDLDGRYSYSKTVSVKNDQSNGIWLYPIPANDVLTVVSGNQPLKGVNIYTSAGSLAASAQLQQAVSYSMNIQQLAAGNYTALIILNDNSTITKNFIKR</sequence>
<dbReference type="Gene3D" id="2.60.40.10">
    <property type="entry name" value="Immunoglobulins"/>
    <property type="match status" value="1"/>
</dbReference>
<dbReference type="InterPro" id="IPR013783">
    <property type="entry name" value="Ig-like_fold"/>
</dbReference>
<dbReference type="AlphaFoldDB" id="A0A1V9FEY7"/>
<keyword evidence="4" id="KW-1185">Reference proteome</keyword>
<name>A0A1V9FEY7_9BACT</name>
<evidence type="ECO:0000259" key="2">
    <source>
        <dbReference type="Pfam" id="PF18962"/>
    </source>
</evidence>
<feature type="signal peptide" evidence="1">
    <location>
        <begin position="1"/>
        <end position="18"/>
    </location>
</feature>
<dbReference type="RefSeq" id="WP_081155888.1">
    <property type="nucleotide sequence ID" value="NZ_LVYD01000124.1"/>
</dbReference>
<dbReference type="InterPro" id="IPR026444">
    <property type="entry name" value="Secre_tail"/>
</dbReference>
<dbReference type="Pfam" id="PF18962">
    <property type="entry name" value="Por_Secre_tail"/>
    <property type="match status" value="1"/>
</dbReference>
<feature type="domain" description="Secretion system C-terminal sorting" evidence="2">
    <location>
        <begin position="259"/>
        <end position="328"/>
    </location>
</feature>
<evidence type="ECO:0000313" key="4">
    <source>
        <dbReference type="Proteomes" id="UP000192796"/>
    </source>
</evidence>
<proteinExistence type="predicted"/>
<dbReference type="Proteomes" id="UP000192796">
    <property type="component" value="Unassembled WGS sequence"/>
</dbReference>
<protein>
    <recommendedName>
        <fullName evidence="2">Secretion system C-terminal sorting domain-containing protein</fullName>
    </recommendedName>
</protein>
<dbReference type="OrthoDB" id="645715at2"/>
<gene>
    <name evidence="3" type="ORF">A3860_10125</name>
</gene>
<feature type="chain" id="PRO_5013184299" description="Secretion system C-terminal sorting domain-containing protein" evidence="1">
    <location>
        <begin position="19"/>
        <end position="332"/>
    </location>
</feature>
<organism evidence="3 4">
    <name type="scientific">Niastella vici</name>
    <dbReference type="NCBI Taxonomy" id="1703345"/>
    <lineage>
        <taxon>Bacteria</taxon>
        <taxon>Pseudomonadati</taxon>
        <taxon>Bacteroidota</taxon>
        <taxon>Chitinophagia</taxon>
        <taxon>Chitinophagales</taxon>
        <taxon>Chitinophagaceae</taxon>
        <taxon>Niastella</taxon>
    </lineage>
</organism>
<dbReference type="EMBL" id="LVYD01000124">
    <property type="protein sequence ID" value="OQP56924.1"/>
    <property type="molecule type" value="Genomic_DNA"/>
</dbReference>
<evidence type="ECO:0000313" key="3">
    <source>
        <dbReference type="EMBL" id="OQP56924.1"/>
    </source>
</evidence>
<comment type="caution">
    <text evidence="3">The sequence shown here is derived from an EMBL/GenBank/DDBJ whole genome shotgun (WGS) entry which is preliminary data.</text>
</comment>